<dbReference type="AlphaFoldDB" id="A0A3M7QJK8"/>
<evidence type="ECO:0000313" key="1">
    <source>
        <dbReference type="EMBL" id="RNA11148.1"/>
    </source>
</evidence>
<name>A0A3M7QJK8_BRAPC</name>
<accession>A0A3M7QJK8</accession>
<proteinExistence type="predicted"/>
<organism evidence="1 2">
    <name type="scientific">Brachionus plicatilis</name>
    <name type="common">Marine rotifer</name>
    <name type="synonym">Brachionus muelleri</name>
    <dbReference type="NCBI Taxonomy" id="10195"/>
    <lineage>
        <taxon>Eukaryota</taxon>
        <taxon>Metazoa</taxon>
        <taxon>Spiralia</taxon>
        <taxon>Gnathifera</taxon>
        <taxon>Rotifera</taxon>
        <taxon>Eurotatoria</taxon>
        <taxon>Monogononta</taxon>
        <taxon>Pseudotrocha</taxon>
        <taxon>Ploima</taxon>
        <taxon>Brachionidae</taxon>
        <taxon>Brachionus</taxon>
    </lineage>
</organism>
<comment type="caution">
    <text evidence="1">The sequence shown here is derived from an EMBL/GenBank/DDBJ whole genome shotgun (WGS) entry which is preliminary data.</text>
</comment>
<keyword evidence="2" id="KW-1185">Reference proteome</keyword>
<dbReference type="EMBL" id="REGN01006037">
    <property type="protein sequence ID" value="RNA11148.1"/>
    <property type="molecule type" value="Genomic_DNA"/>
</dbReference>
<sequence length="135" mass="15706">MRTNFSRHLESLGYALPVNKPQCRGNESGKTKRGAKKLSHKIFIILKTCNLVFHEMSKNMRCFWKKIKSLGKVSELNYKNLITAFNRYFNLDGFLIGYLQPTPPKQLIILNLRAEFSFSRLFKLKDRAFSVCLAK</sequence>
<gene>
    <name evidence="1" type="ORF">BpHYR1_009961</name>
</gene>
<evidence type="ECO:0000313" key="2">
    <source>
        <dbReference type="Proteomes" id="UP000276133"/>
    </source>
</evidence>
<protein>
    <submittedName>
        <fullName evidence="1">Uncharacterized protein</fullName>
    </submittedName>
</protein>
<reference evidence="1 2" key="1">
    <citation type="journal article" date="2018" name="Sci. Rep.">
        <title>Genomic signatures of local adaptation to the degree of environmental predictability in rotifers.</title>
        <authorList>
            <person name="Franch-Gras L."/>
            <person name="Hahn C."/>
            <person name="Garcia-Roger E.M."/>
            <person name="Carmona M.J."/>
            <person name="Serra M."/>
            <person name="Gomez A."/>
        </authorList>
    </citation>
    <scope>NUCLEOTIDE SEQUENCE [LARGE SCALE GENOMIC DNA]</scope>
    <source>
        <strain evidence="1">HYR1</strain>
    </source>
</reference>
<dbReference type="Proteomes" id="UP000276133">
    <property type="component" value="Unassembled WGS sequence"/>
</dbReference>